<comment type="caution">
    <text evidence="2">The sequence shown here is derived from an EMBL/GenBank/DDBJ whole genome shotgun (WGS) entry which is preliminary data.</text>
</comment>
<protein>
    <recommendedName>
        <fullName evidence="4">Glucose-inhibited division protein A</fullName>
    </recommendedName>
</protein>
<organism evidence="2 3">
    <name type="scientific">Clostridium oceanicum</name>
    <dbReference type="NCBI Taxonomy" id="1543"/>
    <lineage>
        <taxon>Bacteria</taxon>
        <taxon>Bacillati</taxon>
        <taxon>Bacillota</taxon>
        <taxon>Clostridia</taxon>
        <taxon>Eubacteriales</taxon>
        <taxon>Clostridiaceae</taxon>
        <taxon>Clostridium</taxon>
    </lineage>
</organism>
<proteinExistence type="predicted"/>
<evidence type="ECO:0000256" key="1">
    <source>
        <dbReference type="SAM" id="Phobius"/>
    </source>
</evidence>
<evidence type="ECO:0000313" key="2">
    <source>
        <dbReference type="EMBL" id="GAA0735087.1"/>
    </source>
</evidence>
<dbReference type="EMBL" id="BAAACG010000006">
    <property type="protein sequence ID" value="GAA0735087.1"/>
    <property type="molecule type" value="Genomic_DNA"/>
</dbReference>
<name>A0ABN1JBJ0_9CLOT</name>
<evidence type="ECO:0000313" key="3">
    <source>
        <dbReference type="Proteomes" id="UP001501510"/>
    </source>
</evidence>
<feature type="transmembrane region" description="Helical" evidence="1">
    <location>
        <begin position="12"/>
        <end position="36"/>
    </location>
</feature>
<reference evidence="2 3" key="1">
    <citation type="journal article" date="2019" name="Int. J. Syst. Evol. Microbiol.">
        <title>The Global Catalogue of Microorganisms (GCM) 10K type strain sequencing project: providing services to taxonomists for standard genome sequencing and annotation.</title>
        <authorList>
            <consortium name="The Broad Institute Genomics Platform"/>
            <consortium name="The Broad Institute Genome Sequencing Center for Infectious Disease"/>
            <person name="Wu L."/>
            <person name="Ma J."/>
        </authorList>
    </citation>
    <scope>NUCLEOTIDE SEQUENCE [LARGE SCALE GENOMIC DNA]</scope>
    <source>
        <strain evidence="2 3">JCM 1407</strain>
    </source>
</reference>
<gene>
    <name evidence="2" type="ORF">GCM10008906_08210</name>
</gene>
<keyword evidence="3" id="KW-1185">Reference proteome</keyword>
<keyword evidence="1" id="KW-1133">Transmembrane helix</keyword>
<dbReference type="Proteomes" id="UP001501510">
    <property type="component" value="Unassembled WGS sequence"/>
</dbReference>
<keyword evidence="1" id="KW-0812">Transmembrane</keyword>
<keyword evidence="1" id="KW-0472">Membrane</keyword>
<accession>A0ABN1JBJ0</accession>
<evidence type="ECO:0008006" key="4">
    <source>
        <dbReference type="Google" id="ProtNLM"/>
    </source>
</evidence>
<sequence>MGSLAGHNAVRYGLGMPMLILPKSIAIGDLIAYANYKLTTKEGRRNRYTFAGAEYFERMKAQGLYTTDKEEIVKRVQKLNLEGILSQKLV</sequence>